<feature type="domain" description="ILEI/PANDER" evidence="2">
    <location>
        <begin position="287"/>
        <end position="369"/>
    </location>
</feature>
<dbReference type="InterPro" id="IPR039477">
    <property type="entry name" value="ILEI/PANDER_dom"/>
</dbReference>
<dbReference type="PANTHER" id="PTHR15535">
    <property type="entry name" value="TRANSMEMBRANE PROTEIN 2-RELATED"/>
    <property type="match status" value="1"/>
</dbReference>
<comment type="caution">
    <text evidence="3">The sequence shown here is derived from an EMBL/GenBank/DDBJ whole genome shotgun (WGS) entry which is preliminary data.</text>
</comment>
<accession>A0AAD9QDP7</accession>
<dbReference type="AlphaFoldDB" id="A0AAD9QDP7"/>
<evidence type="ECO:0000256" key="1">
    <source>
        <dbReference type="SAM" id="SignalP"/>
    </source>
</evidence>
<protein>
    <recommendedName>
        <fullName evidence="2">ILEI/PANDER domain-containing protein</fullName>
    </recommendedName>
</protein>
<organism evidence="3 4">
    <name type="scientific">Acropora cervicornis</name>
    <name type="common">Staghorn coral</name>
    <dbReference type="NCBI Taxonomy" id="6130"/>
    <lineage>
        <taxon>Eukaryota</taxon>
        <taxon>Metazoa</taxon>
        <taxon>Cnidaria</taxon>
        <taxon>Anthozoa</taxon>
        <taxon>Hexacorallia</taxon>
        <taxon>Scleractinia</taxon>
        <taxon>Astrocoeniina</taxon>
        <taxon>Acroporidae</taxon>
        <taxon>Acropora</taxon>
    </lineage>
</organism>
<sequence length="520" mass="56625">MNFAVISFAILLTAHLSHSSPGFLKRQRRAVSGIVLDKRNYDTHGVSSSGYQMRDYLNSINGEDKIILVSTQDDATHYWHPAKAALIKLGVTEPILKPFRGSFAFVGYAGVNKPSWIAQEQRARGQGPSVIHLRIPLQQIPPEPRMNIFVRSEGCSDPGRTGCGRAFITVNRQGYSLHSRGVNVVVFSAEGVFLQTRAFDTHSLRSAGFSATDYINGLSGERIVLIAFQDEASVYGGRVIGAMQRLGMTRPITFGARTSFALIGYAGSYKPSWITQAHAPRGLGPSMVTASIEPGAVIKASAFDTRVDASAGINLANYLNGLVGDYIVLVAVQDEGSKHIGPAVAALRTKGAKGSVVPEDRGSFAFAGYARVNKPSWVTQAMRPSAKGPSEIRIKVPLILPPYENIGCYKDTGNRAIPTLEGKDPILDGGYQARINAIHKCYEAAKRRGYRIFALQDSGWCASSSTAEFTYDKYGTYDACASDGEGGPLANQVYFIRGEPMYLCCLVHQQVFFLNFLFFY</sequence>
<evidence type="ECO:0000313" key="4">
    <source>
        <dbReference type="Proteomes" id="UP001249851"/>
    </source>
</evidence>
<feature type="domain" description="ILEI/PANDER" evidence="2">
    <location>
        <begin position="180"/>
        <end position="268"/>
    </location>
</feature>
<evidence type="ECO:0000259" key="2">
    <source>
        <dbReference type="Pfam" id="PF15711"/>
    </source>
</evidence>
<feature type="domain" description="ILEI/PANDER" evidence="2">
    <location>
        <begin position="30"/>
        <end position="110"/>
    </location>
</feature>
<reference evidence="3" key="1">
    <citation type="journal article" date="2023" name="G3 (Bethesda)">
        <title>Whole genome assembly and annotation of the endangered Caribbean coral Acropora cervicornis.</title>
        <authorList>
            <person name="Selwyn J.D."/>
            <person name="Vollmer S.V."/>
        </authorList>
    </citation>
    <scope>NUCLEOTIDE SEQUENCE</scope>
    <source>
        <strain evidence="3">K2</strain>
    </source>
</reference>
<feature type="chain" id="PRO_5042060177" description="ILEI/PANDER domain-containing protein" evidence="1">
    <location>
        <begin position="20"/>
        <end position="520"/>
    </location>
</feature>
<dbReference type="PANTHER" id="PTHR15535:SF17">
    <property type="entry name" value="TRANSMEMBRANE PROTEIN"/>
    <property type="match status" value="1"/>
</dbReference>
<feature type="signal peptide" evidence="1">
    <location>
        <begin position="1"/>
        <end position="19"/>
    </location>
</feature>
<dbReference type="PROSITE" id="PS52031">
    <property type="entry name" value="GG_LECTIN"/>
    <property type="match status" value="1"/>
</dbReference>
<dbReference type="Proteomes" id="UP001249851">
    <property type="component" value="Unassembled WGS sequence"/>
</dbReference>
<dbReference type="InterPro" id="IPR052252">
    <property type="entry name" value="CEMIP/CEMIP2"/>
</dbReference>
<gene>
    <name evidence="3" type="ORF">P5673_018416</name>
</gene>
<name>A0AAD9QDP7_ACRCE</name>
<keyword evidence="1" id="KW-0732">Signal</keyword>
<reference evidence="3" key="2">
    <citation type="journal article" date="2023" name="Science">
        <title>Genomic signatures of disease resistance in endangered staghorn corals.</title>
        <authorList>
            <person name="Vollmer S.V."/>
            <person name="Selwyn J.D."/>
            <person name="Despard B.A."/>
            <person name="Roesel C.L."/>
        </authorList>
    </citation>
    <scope>NUCLEOTIDE SEQUENCE</scope>
    <source>
        <strain evidence="3">K2</strain>
    </source>
</reference>
<dbReference type="Pfam" id="PF15711">
    <property type="entry name" value="ILEI"/>
    <property type="match status" value="3"/>
</dbReference>
<dbReference type="EMBL" id="JARQWQ010000041">
    <property type="protein sequence ID" value="KAK2559269.1"/>
    <property type="molecule type" value="Genomic_DNA"/>
</dbReference>
<proteinExistence type="predicted"/>
<evidence type="ECO:0000313" key="3">
    <source>
        <dbReference type="EMBL" id="KAK2559269.1"/>
    </source>
</evidence>
<keyword evidence="4" id="KW-1185">Reference proteome</keyword>